<keyword evidence="2" id="KW-0249">Electron transport</keyword>
<dbReference type="SUPFAM" id="SSF47240">
    <property type="entry name" value="Ferritin-like"/>
    <property type="match status" value="1"/>
</dbReference>
<dbReference type="AlphaFoldDB" id="A0A7J3ZLQ5"/>
<dbReference type="Pfam" id="PF21349">
    <property type="entry name" value="RUBY_RBDX"/>
    <property type="match status" value="1"/>
</dbReference>
<dbReference type="InterPro" id="IPR003251">
    <property type="entry name" value="Rr_diiron-bd_dom"/>
</dbReference>
<dbReference type="EMBL" id="DRZC01000080">
    <property type="protein sequence ID" value="HHQ81007.1"/>
    <property type="molecule type" value="Genomic_DNA"/>
</dbReference>
<dbReference type="InterPro" id="IPR012347">
    <property type="entry name" value="Ferritin-like"/>
</dbReference>
<dbReference type="SUPFAM" id="SSF57802">
    <property type="entry name" value="Rubredoxin-like"/>
    <property type="match status" value="1"/>
</dbReference>
<dbReference type="CDD" id="cd01041">
    <property type="entry name" value="Rubrerythrin"/>
    <property type="match status" value="1"/>
</dbReference>
<evidence type="ECO:0000256" key="1">
    <source>
        <dbReference type="ARBA" id="ARBA00022448"/>
    </source>
</evidence>
<dbReference type="Gene3D" id="2.20.28.10">
    <property type="match status" value="1"/>
</dbReference>
<proteinExistence type="predicted"/>
<name>A0A7J3ZLQ5_9CREN</name>
<dbReference type="PANTHER" id="PTHR33746">
    <property type="entry name" value="RUBRERYTHRIN"/>
    <property type="match status" value="1"/>
</dbReference>
<reference evidence="4" key="1">
    <citation type="journal article" date="2020" name="mSystems">
        <title>Genome- and Community-Level Interaction Insights into Carbon Utilization and Element Cycling Functions of Hydrothermarchaeota in Hydrothermal Sediment.</title>
        <authorList>
            <person name="Zhou Z."/>
            <person name="Liu Y."/>
            <person name="Xu W."/>
            <person name="Pan J."/>
            <person name="Luo Z.H."/>
            <person name="Li M."/>
        </authorList>
    </citation>
    <scope>NUCLEOTIDE SEQUENCE [LARGE SCALE GENOMIC DNA]</scope>
    <source>
        <strain evidence="4">SpSt-1116</strain>
    </source>
</reference>
<dbReference type="InterPro" id="IPR048574">
    <property type="entry name" value="RUBY_RBDX"/>
</dbReference>
<sequence>MSAPKPMTQEALMSAFGGESMAHTRYLVFAEIAESEGFKNVARLFKAIAFSERVHARNHYKTLENLNVDAKVVAGAPFGPGNTSKNLELAIRGERFEVEEMYPVYVEIAEKQNEKAAAQSFRWALEAERIHASLFAIAKEYVERGEDMPLEGNVWICPTCGYTSIGKTPPEKCPICQLSGSYFASF</sequence>
<feature type="domain" description="Ferritin-like diiron" evidence="3">
    <location>
        <begin position="2"/>
        <end position="146"/>
    </location>
</feature>
<dbReference type="Pfam" id="PF02915">
    <property type="entry name" value="Rubrerythrin"/>
    <property type="match status" value="1"/>
</dbReference>
<protein>
    <submittedName>
        <fullName evidence="4">Rubrerythrin family protein</fullName>
    </submittedName>
</protein>
<dbReference type="PANTHER" id="PTHR33746:SF4">
    <property type="entry name" value="RUBRERYTHRIN"/>
    <property type="match status" value="1"/>
</dbReference>
<dbReference type="InterPro" id="IPR009040">
    <property type="entry name" value="Ferritin-like_diiron"/>
</dbReference>
<gene>
    <name evidence="4" type="ORF">ENM78_06130</name>
</gene>
<keyword evidence="1" id="KW-0813">Transport</keyword>
<evidence type="ECO:0000313" key="4">
    <source>
        <dbReference type="EMBL" id="HHQ81007.1"/>
    </source>
</evidence>
<accession>A0A7J3ZLQ5</accession>
<comment type="caution">
    <text evidence="4">The sequence shown here is derived from an EMBL/GenBank/DDBJ whole genome shotgun (WGS) entry which is preliminary data.</text>
</comment>
<dbReference type="InterPro" id="IPR052753">
    <property type="entry name" value="Rbr2/Nigerythrin"/>
</dbReference>
<dbReference type="PROSITE" id="PS50905">
    <property type="entry name" value="FERRITIN_LIKE"/>
    <property type="match status" value="1"/>
</dbReference>
<dbReference type="GO" id="GO:0046872">
    <property type="term" value="F:metal ion binding"/>
    <property type="evidence" value="ECO:0007669"/>
    <property type="project" value="InterPro"/>
</dbReference>
<dbReference type="GO" id="GO:0016491">
    <property type="term" value="F:oxidoreductase activity"/>
    <property type="evidence" value="ECO:0007669"/>
    <property type="project" value="InterPro"/>
</dbReference>
<evidence type="ECO:0000256" key="2">
    <source>
        <dbReference type="ARBA" id="ARBA00022982"/>
    </source>
</evidence>
<dbReference type="CDD" id="cd00729">
    <property type="entry name" value="rubredoxin_SM"/>
    <property type="match status" value="1"/>
</dbReference>
<organism evidence="4">
    <name type="scientific">Fervidicoccus fontis</name>
    <dbReference type="NCBI Taxonomy" id="683846"/>
    <lineage>
        <taxon>Archaea</taxon>
        <taxon>Thermoproteota</taxon>
        <taxon>Thermoprotei</taxon>
        <taxon>Fervidicoccales</taxon>
        <taxon>Fervidicoccaceae</taxon>
        <taxon>Fervidicoccus</taxon>
    </lineage>
</organism>
<evidence type="ECO:0000259" key="3">
    <source>
        <dbReference type="PROSITE" id="PS50905"/>
    </source>
</evidence>
<dbReference type="InterPro" id="IPR009078">
    <property type="entry name" value="Ferritin-like_SF"/>
</dbReference>
<dbReference type="Gene3D" id="1.20.1260.10">
    <property type="match status" value="1"/>
</dbReference>